<feature type="compositionally biased region" description="Basic and acidic residues" evidence="1">
    <location>
        <begin position="1439"/>
        <end position="1448"/>
    </location>
</feature>
<dbReference type="PANTHER" id="PTHR22042">
    <property type="entry name" value="TANKYRASE 1 BINDING PROTEIN"/>
    <property type="match status" value="1"/>
</dbReference>
<feature type="region of interest" description="Disordered" evidence="1">
    <location>
        <begin position="142"/>
        <end position="185"/>
    </location>
</feature>
<dbReference type="GO" id="GO:0071479">
    <property type="term" value="P:cellular response to ionizing radiation"/>
    <property type="evidence" value="ECO:0007669"/>
    <property type="project" value="TreeGrafter"/>
</dbReference>
<dbReference type="GeneID" id="103055470"/>
<feature type="compositionally biased region" description="Pro residues" evidence="1">
    <location>
        <begin position="73"/>
        <end position="92"/>
    </location>
</feature>
<feature type="region of interest" description="Disordered" evidence="1">
    <location>
        <begin position="1543"/>
        <end position="1690"/>
    </location>
</feature>
<accession>A0A9F3QSL6</accession>
<dbReference type="OrthoDB" id="9943385at2759"/>
<evidence type="ECO:0000313" key="3">
    <source>
        <dbReference type="Proteomes" id="UP000695026"/>
    </source>
</evidence>
<dbReference type="InterPro" id="IPR040006">
    <property type="entry name" value="TNKS1BP1-like"/>
</dbReference>
<dbReference type="Pfam" id="PF15327">
    <property type="entry name" value="Tankyrase_bdg_C"/>
    <property type="match status" value="1"/>
</dbReference>
<feature type="region of interest" description="Disordered" evidence="1">
    <location>
        <begin position="800"/>
        <end position="833"/>
    </location>
</feature>
<feature type="compositionally biased region" description="Polar residues" evidence="1">
    <location>
        <begin position="1318"/>
        <end position="1327"/>
    </location>
</feature>
<feature type="compositionally biased region" description="Low complexity" evidence="1">
    <location>
        <begin position="327"/>
        <end position="356"/>
    </location>
</feature>
<feature type="region of interest" description="Disordered" evidence="1">
    <location>
        <begin position="863"/>
        <end position="984"/>
    </location>
</feature>
<feature type="region of interest" description="Disordered" evidence="1">
    <location>
        <begin position="1318"/>
        <end position="1386"/>
    </location>
</feature>
<feature type="compositionally biased region" description="Low complexity" evidence="1">
    <location>
        <begin position="8"/>
        <end position="23"/>
    </location>
</feature>
<name>A0A9F3QSL6_PYTBI</name>
<feature type="region of interest" description="Disordered" evidence="1">
    <location>
        <begin position="598"/>
        <end position="663"/>
    </location>
</feature>
<feature type="compositionally biased region" description="Polar residues" evidence="1">
    <location>
        <begin position="940"/>
        <end position="951"/>
    </location>
</feature>
<feature type="compositionally biased region" description="Polar residues" evidence="1">
    <location>
        <begin position="144"/>
        <end position="154"/>
    </location>
</feature>
<feature type="compositionally biased region" description="Basic and acidic residues" evidence="1">
    <location>
        <begin position="1357"/>
        <end position="1376"/>
    </location>
</feature>
<feature type="region of interest" description="Disordered" evidence="1">
    <location>
        <begin position="1193"/>
        <end position="1219"/>
    </location>
</feature>
<feature type="compositionally biased region" description="Basic and acidic residues" evidence="1">
    <location>
        <begin position="281"/>
        <end position="299"/>
    </location>
</feature>
<proteinExistence type="predicted"/>
<feature type="compositionally biased region" description="Basic residues" evidence="1">
    <location>
        <begin position="1544"/>
        <end position="1553"/>
    </location>
</feature>
<dbReference type="Proteomes" id="UP000695026">
    <property type="component" value="Unplaced"/>
</dbReference>
<dbReference type="GO" id="GO:0005634">
    <property type="term" value="C:nucleus"/>
    <property type="evidence" value="ECO:0007669"/>
    <property type="project" value="TreeGrafter"/>
</dbReference>
<dbReference type="GO" id="GO:0006302">
    <property type="term" value="P:double-strand break repair"/>
    <property type="evidence" value="ECO:0007669"/>
    <property type="project" value="TreeGrafter"/>
</dbReference>
<feature type="domain" description="Tankyrase 1-binding protein C-terminal" evidence="2">
    <location>
        <begin position="1521"/>
        <end position="1687"/>
    </location>
</feature>
<feature type="region of interest" description="Disordered" evidence="1">
    <location>
        <begin position="683"/>
        <end position="702"/>
    </location>
</feature>
<dbReference type="RefSeq" id="XP_015744816.2">
    <property type="nucleotide sequence ID" value="XM_015889330.2"/>
</dbReference>
<dbReference type="PANTHER" id="PTHR22042:SF2">
    <property type="entry name" value="182 KDA TANKYRASE-1-BINDING PROTEIN"/>
    <property type="match status" value="1"/>
</dbReference>
<dbReference type="SMART" id="SM01319">
    <property type="entry name" value="Tankyrase_bdg_C"/>
    <property type="match status" value="1"/>
</dbReference>
<feature type="compositionally biased region" description="Acidic residues" evidence="1">
    <location>
        <begin position="1470"/>
        <end position="1482"/>
    </location>
</feature>
<evidence type="ECO:0000259" key="2">
    <source>
        <dbReference type="SMART" id="SM01319"/>
    </source>
</evidence>
<feature type="compositionally biased region" description="Basic and acidic residues" evidence="1">
    <location>
        <begin position="810"/>
        <end position="822"/>
    </location>
</feature>
<feature type="compositionally biased region" description="Polar residues" evidence="1">
    <location>
        <begin position="300"/>
        <end position="312"/>
    </location>
</feature>
<evidence type="ECO:0000256" key="1">
    <source>
        <dbReference type="SAM" id="MobiDB-lite"/>
    </source>
</evidence>
<feature type="compositionally biased region" description="Low complexity" evidence="1">
    <location>
        <begin position="908"/>
        <end position="918"/>
    </location>
</feature>
<feature type="compositionally biased region" description="Polar residues" evidence="1">
    <location>
        <begin position="880"/>
        <end position="904"/>
    </location>
</feature>
<protein>
    <submittedName>
        <fullName evidence="4">182 kDa tankyrase-1-binding protein isoform X1</fullName>
    </submittedName>
</protein>
<feature type="compositionally biased region" description="Polar residues" evidence="1">
    <location>
        <begin position="1044"/>
        <end position="1071"/>
    </location>
</feature>
<feature type="region of interest" description="Disordered" evidence="1">
    <location>
        <begin position="260"/>
        <end position="443"/>
    </location>
</feature>
<feature type="compositionally biased region" description="Polar residues" evidence="1">
    <location>
        <begin position="968"/>
        <end position="977"/>
    </location>
</feature>
<evidence type="ECO:0000313" key="4">
    <source>
        <dbReference type="RefSeq" id="XP_015744816.2"/>
    </source>
</evidence>
<dbReference type="CTD" id="85456"/>
<feature type="region of interest" description="Disordered" evidence="1">
    <location>
        <begin position="1"/>
        <end position="102"/>
    </location>
</feature>
<dbReference type="GO" id="GO:0000792">
    <property type="term" value="C:heterochromatin"/>
    <property type="evidence" value="ECO:0007669"/>
    <property type="project" value="TreeGrafter"/>
</dbReference>
<feature type="compositionally biased region" description="Polar residues" evidence="1">
    <location>
        <begin position="1483"/>
        <end position="1510"/>
    </location>
</feature>
<dbReference type="InterPro" id="IPR032764">
    <property type="entry name" value="Tankyrase-bd_C"/>
</dbReference>
<feature type="region of interest" description="Disordered" evidence="1">
    <location>
        <begin position="996"/>
        <end position="1112"/>
    </location>
</feature>
<feature type="region of interest" description="Disordered" evidence="1">
    <location>
        <begin position="1130"/>
        <end position="1154"/>
    </location>
</feature>
<organism evidence="3 4">
    <name type="scientific">Python bivittatus</name>
    <name type="common">Burmese python</name>
    <name type="synonym">Python molurus bivittatus</name>
    <dbReference type="NCBI Taxonomy" id="176946"/>
    <lineage>
        <taxon>Eukaryota</taxon>
        <taxon>Metazoa</taxon>
        <taxon>Chordata</taxon>
        <taxon>Craniata</taxon>
        <taxon>Vertebrata</taxon>
        <taxon>Euteleostomi</taxon>
        <taxon>Lepidosauria</taxon>
        <taxon>Squamata</taxon>
        <taxon>Bifurcata</taxon>
        <taxon>Unidentata</taxon>
        <taxon>Episquamata</taxon>
        <taxon>Toxicofera</taxon>
        <taxon>Serpentes</taxon>
        <taxon>Henophidia</taxon>
        <taxon>Pythonidae</taxon>
        <taxon>Python</taxon>
    </lineage>
</organism>
<gene>
    <name evidence="4" type="primary">TNKS1BP1</name>
</gene>
<feature type="region of interest" description="Disordered" evidence="1">
    <location>
        <begin position="1421"/>
        <end position="1513"/>
    </location>
</feature>
<feature type="region of interest" description="Disordered" evidence="1">
    <location>
        <begin position="531"/>
        <end position="553"/>
    </location>
</feature>
<feature type="compositionally biased region" description="Polar residues" evidence="1">
    <location>
        <begin position="39"/>
        <end position="51"/>
    </location>
</feature>
<keyword evidence="3" id="KW-1185">Reference proteome</keyword>
<feature type="compositionally biased region" description="Basic and acidic residues" evidence="1">
    <location>
        <begin position="1028"/>
        <end position="1043"/>
    </location>
</feature>
<sequence>MNMQTVRGSPEPLSGPGSPSLGLAFMLSSESQPDAMDSKPQSLCSSFSITAANGRKESKAPSSSPEIGDARPKPPVKPKPCVLPKPAVPVKPRPGLRQSLSEVPSAEKINLLAGPKPYSSGAGSTVKRLSFNLKCSPREITNGKEVSSSFSTAGKLSEDNEDAEPTKKSSAIEGASGEECRESSSIHKCTLPFKVKPVPVATKPERFPGTTVEEILAKIEKPSNEAPISSDRPRLVRSFFSQDGGSAVHLGPKGYVAFRRSSSGEEGVGTDPEGPAYRVSYEVKERRLSRNTELKEESRSSNGQHVPESQQPEAEVKRNVVFLPTDSSSSQTSMSCEGDQLGPSSPLSSPGTKLSSRVTPGSPDAPSETTQPPGAPYFPTDVPCSEALLSPGSPEGSAKPSRSPLEVSVSHVQTADSPVTIADPWPPGSPIKTSPGQSLLSGLASVSARYPEVPLLPEHHASLIHPPVEYNLESHQCLMGVSESPGSPSILPKCHVSSDQPPGSPSCIPDTLLGRDKDYLENQAQMPPFEDKAPQLVQRRASEGVVQPRGKKMVREELGGSLAALPREKGLSVEQTLGGESSWSLSQSFEWSFPNQGLEFGGKRLVSPPNSPIKEHDDDNLLEAELGGEIPPLQGLDQETGPEGQIRRGEETETSGYSASNCEEAKRNWKKIEGQLESQCTLELSAPGGPSVQRKNDSPNLKGPVVAEEVTFQEDHDAFLHFSPTHEEGALRAMEPLPSVEQTAPPAEPCILFSEGAQVQTAASCQEDSDALCVAQEAKMGNSDLLHGVEPDPSSRWLDELLASPPPSADDTKRRSSPKVEDPTGPQDLLGWSRKDLHSEFGIVGADRSDTFGLGWTADETQVKWPGEAEQDREFGTGSRDWSNSYTVGNAKSQDMEFGSSQQEWARGSPLLGSSSPGQEEWLTSYGSHCADHPTEESDWSSTYSISTTEGQDTEPYMRRPGWPTLCSAGSDQQSSEFAVEKAGWSSHYHAGAAETTDWPSKCHVENVSCPESDVSPESSKVPSKCTIESHQEAEFSVKHSDDSSPVSVFSASNLGWPSESDSGSGTSQPQREFCAHQVEQSSEPQNHPEPQISSQQEPGPDTYGFEDGSCPEFKLNVRQSDWANRCDTEIAPNQGDEFSAGKPDGAKEYDGQTGCGIGIGSGIKGSNSQREADNQEFCAQRSVWFDDYNLREFEPGESTPPGAGDWVKDPDFSGSEEINATGHDLTAEFGSLDLSDQKVAVSLEESTDSLAHQAGNLTNLAMDEPGGIGEGEPEWTEDLGLGSLAISSDLKVESLEAYKKPVEKQLDWVLPIGMETSSASSNTRSVNAEGGREHDDGQADLFNDVDVSGTENADVSDLRPKALDGTEVAHGDQSHHFGATGLDDDVMQHQGAIPESGESRKCRTQRLSSPSCLLEGMVSSSANRPEVQQKRPASFHSCHSEEERRLSDLPSELVPAAEKIRPSPFPLEDVGEVLSDIDGEDSQLNSGNGSQLPVKQNRSQATQPISQDDYTSEGAGALTKEHFIFLEDTEILDNTAHRDRANLGRKRGHRAPITRAGGTLLENDRNSWMFRDSTEPQLVSTASDEEAHEESKSKKSRSSPLSKGVKVPLFPGLSPSALKAKLRGRNRSAEEGDPQSEVKEAAVHRSKSCKIGSASGKPLVLPPKPEKSSGSETSSPNWLQVLKLKKKKS</sequence>
<dbReference type="OMA" id="PNQAREC"/>
<feature type="compositionally biased region" description="Polar residues" evidence="1">
    <location>
        <begin position="431"/>
        <end position="440"/>
    </location>
</feature>
<reference evidence="4" key="1">
    <citation type="submission" date="2025-08" db="UniProtKB">
        <authorList>
            <consortium name="RefSeq"/>
        </authorList>
    </citation>
    <scope>IDENTIFICATION</scope>
    <source>
        <tissue evidence="4">Liver</tissue>
    </source>
</reference>